<evidence type="ECO:0000313" key="7">
    <source>
        <dbReference type="EMBL" id="SOY44370.1"/>
    </source>
</evidence>
<feature type="transmembrane region" description="Helical" evidence="6">
    <location>
        <begin position="306"/>
        <end position="325"/>
    </location>
</feature>
<feature type="transmembrane region" description="Helical" evidence="6">
    <location>
        <begin position="217"/>
        <end position="239"/>
    </location>
</feature>
<dbReference type="PANTHER" id="PTHR30569">
    <property type="entry name" value="CYTOSINE TRANSPORTER CODB"/>
    <property type="match status" value="1"/>
</dbReference>
<dbReference type="Pfam" id="PF02133">
    <property type="entry name" value="Transp_cyt_pur"/>
    <property type="match status" value="1"/>
</dbReference>
<keyword evidence="3 6" id="KW-0812">Transmembrane</keyword>
<evidence type="ECO:0000256" key="4">
    <source>
        <dbReference type="ARBA" id="ARBA00022989"/>
    </source>
</evidence>
<dbReference type="PANTHER" id="PTHR30569:SF0">
    <property type="entry name" value="CYTOSINE PERMEASE"/>
    <property type="match status" value="1"/>
</dbReference>
<feature type="transmembrane region" description="Helical" evidence="6">
    <location>
        <begin position="419"/>
        <end position="439"/>
    </location>
</feature>
<keyword evidence="4 6" id="KW-1133">Transmembrane helix</keyword>
<comment type="similarity">
    <text evidence="2">Belongs to the purine-cytosine permease (2.A.39) family.</text>
</comment>
<organism evidence="7 8">
    <name type="scientific">Cupriavidus taiwanensis</name>
    <dbReference type="NCBI Taxonomy" id="164546"/>
    <lineage>
        <taxon>Bacteria</taxon>
        <taxon>Pseudomonadati</taxon>
        <taxon>Pseudomonadota</taxon>
        <taxon>Betaproteobacteria</taxon>
        <taxon>Burkholderiales</taxon>
        <taxon>Burkholderiaceae</taxon>
        <taxon>Cupriavidus</taxon>
    </lineage>
</organism>
<dbReference type="AlphaFoldDB" id="A0A975WUH8"/>
<feature type="transmembrane region" description="Helical" evidence="6">
    <location>
        <begin position="384"/>
        <end position="407"/>
    </location>
</feature>
<feature type="transmembrane region" description="Helical" evidence="6">
    <location>
        <begin position="356"/>
        <end position="378"/>
    </location>
</feature>
<keyword evidence="5 6" id="KW-0472">Membrane</keyword>
<evidence type="ECO:0000256" key="3">
    <source>
        <dbReference type="ARBA" id="ARBA00022692"/>
    </source>
</evidence>
<proteinExistence type="inferred from homology"/>
<dbReference type="GO" id="GO:0015209">
    <property type="term" value="F:cytosine transmembrane transporter activity"/>
    <property type="evidence" value="ECO:0007669"/>
    <property type="project" value="InterPro"/>
</dbReference>
<feature type="transmembrane region" description="Helical" evidence="6">
    <location>
        <begin position="169"/>
        <end position="189"/>
    </location>
</feature>
<gene>
    <name evidence="7" type="ORF">CBM2589_B120333</name>
</gene>
<dbReference type="InterPro" id="IPR001248">
    <property type="entry name" value="Pur-cyt_permease"/>
</dbReference>
<comment type="subcellular location">
    <subcellularLocation>
        <location evidence="1">Membrane</location>
        <topology evidence="1">Multi-pass membrane protein</topology>
    </subcellularLocation>
</comment>
<accession>A0A975WUH8</accession>
<feature type="transmembrane region" description="Helical" evidence="6">
    <location>
        <begin position="103"/>
        <end position="123"/>
    </location>
</feature>
<evidence type="ECO:0000256" key="1">
    <source>
        <dbReference type="ARBA" id="ARBA00004141"/>
    </source>
</evidence>
<dbReference type="Gene3D" id="1.10.4160.10">
    <property type="entry name" value="Hydantoin permease"/>
    <property type="match status" value="1"/>
</dbReference>
<feature type="transmembrane region" description="Helical" evidence="6">
    <location>
        <begin position="445"/>
        <end position="461"/>
    </location>
</feature>
<feature type="transmembrane region" description="Helical" evidence="6">
    <location>
        <begin position="143"/>
        <end position="162"/>
    </location>
</feature>
<sequence>MQAKRDLSASVEDHALEAVPEGSRKGWLSLSWSTVGIVTTLVQLFIGALTTFVAGLHIAVLAGLTVTVIGALLGWGVGHVAYRTGLSSTVLSRHHGFGSKGSILTACVFGFMIIGFLALENALLYKGFLFYLNQPDTLANRVMIYGGLTLAWVVITAFGFELVSRVSSWMLVTFLGVLAYMVFEVIAISGKSWSAVFAFGAQFPPEALRALGAETDFGKFAFCVNVMVGSAGALALIDADLGRYARRSRDIGIAALLGNLFMDVVMLVVGGVVMYAGMAALTEYYVGTGMSREAAQAAALQSPDSVAAAFIVFGGVAGTVLMVLAQSKAQALNVYSASLSLTNLFDAAFSWRPGRLVFVVLANVIALVMLAGSILAWFNTFITVLGILTTSFAGIIVADYFLVRRFVPGAGPQADGQPGFNWAGILTCAIAFVFAHYVLVEWMPVEFFVSISTSLLLYPVLRIGSIRRQRDAASPVRLG</sequence>
<protein>
    <submittedName>
        <fullName evidence="7">Purine-cytosine permease-like transporter</fullName>
    </submittedName>
</protein>
<evidence type="ECO:0000256" key="5">
    <source>
        <dbReference type="ARBA" id="ARBA00023136"/>
    </source>
</evidence>
<evidence type="ECO:0000256" key="2">
    <source>
        <dbReference type="ARBA" id="ARBA00008974"/>
    </source>
</evidence>
<dbReference type="GO" id="GO:0005886">
    <property type="term" value="C:plasma membrane"/>
    <property type="evidence" value="ECO:0007669"/>
    <property type="project" value="TreeGrafter"/>
</dbReference>
<name>A0A975WUH8_9BURK</name>
<feature type="transmembrane region" description="Helical" evidence="6">
    <location>
        <begin position="58"/>
        <end position="82"/>
    </location>
</feature>
<dbReference type="InterPro" id="IPR030191">
    <property type="entry name" value="CodB"/>
</dbReference>
<comment type="caution">
    <text evidence="7">The sequence shown here is derived from an EMBL/GenBank/DDBJ whole genome shotgun (WGS) entry which is preliminary data.</text>
</comment>
<dbReference type="Proteomes" id="UP000256297">
    <property type="component" value="Chromosome CBM2589_b"/>
</dbReference>
<dbReference type="RefSeq" id="WP_116336793.1">
    <property type="nucleotide sequence ID" value="NZ_LT976856.1"/>
</dbReference>
<evidence type="ECO:0000313" key="8">
    <source>
        <dbReference type="Proteomes" id="UP000256297"/>
    </source>
</evidence>
<reference evidence="7 8" key="1">
    <citation type="submission" date="2018-01" db="EMBL/GenBank/DDBJ databases">
        <authorList>
            <person name="Clerissi C."/>
        </authorList>
    </citation>
    <scope>NUCLEOTIDE SEQUENCE [LARGE SCALE GENOMIC DNA]</scope>
    <source>
        <strain evidence="7">Cupriavidus taiwanensis STM 3521</strain>
    </source>
</reference>
<evidence type="ECO:0000256" key="6">
    <source>
        <dbReference type="SAM" id="Phobius"/>
    </source>
</evidence>
<feature type="transmembrane region" description="Helical" evidence="6">
    <location>
        <begin position="30"/>
        <end position="52"/>
    </location>
</feature>
<dbReference type="EMBL" id="OFSP01000004">
    <property type="protein sequence ID" value="SOY44370.1"/>
    <property type="molecule type" value="Genomic_DNA"/>
</dbReference>
<feature type="transmembrane region" description="Helical" evidence="6">
    <location>
        <begin position="260"/>
        <end position="286"/>
    </location>
</feature>